<accession>A0ABV4KIE0</accession>
<organism evidence="2 3">
    <name type="scientific">Flavobacterium frigidarium</name>
    <dbReference type="NCBI Taxonomy" id="99286"/>
    <lineage>
        <taxon>Bacteria</taxon>
        <taxon>Pseudomonadati</taxon>
        <taxon>Bacteroidota</taxon>
        <taxon>Flavobacteriia</taxon>
        <taxon>Flavobacteriales</taxon>
        <taxon>Flavobacteriaceae</taxon>
        <taxon>Flavobacterium</taxon>
    </lineage>
</organism>
<comment type="caution">
    <text evidence="2">The sequence shown here is derived from an EMBL/GenBank/DDBJ whole genome shotgun (WGS) entry which is preliminary data.</text>
</comment>
<gene>
    <name evidence="2" type="ORF">QO192_14475</name>
</gene>
<evidence type="ECO:0000313" key="2">
    <source>
        <dbReference type="EMBL" id="MEZ7516485.1"/>
    </source>
</evidence>
<dbReference type="NCBIfam" id="TIGR01200">
    <property type="entry name" value="GLPGLI"/>
    <property type="match status" value="1"/>
</dbReference>
<dbReference type="RefSeq" id="WP_371571746.1">
    <property type="nucleotide sequence ID" value="NZ_JASMRN010000014.1"/>
</dbReference>
<keyword evidence="3" id="KW-1185">Reference proteome</keyword>
<feature type="chain" id="PRO_5046004445" evidence="1">
    <location>
        <begin position="19"/>
        <end position="231"/>
    </location>
</feature>
<dbReference type="InterPro" id="IPR005901">
    <property type="entry name" value="GLPGLI"/>
</dbReference>
<feature type="signal peptide" evidence="1">
    <location>
        <begin position="1"/>
        <end position="18"/>
    </location>
</feature>
<sequence length="231" mass="26600">MGKAIILFLFFAFNFINAQSGEVEYAIRVHEIVNSDNPEVQSMLDKMVTLANRQKFELLFSTVGSSFKIVEDMSGVTKYEKAMIKIAKAANTTTFDIYYDQENDIQYSESDDGVVIKDTNSRKNWEITNESKTINDYLCYKALYKRNYIGRFGDARVDVIEAWFAPILPYRFGPKNFYGLPGLILELTDTKSTYLARKIDLQQNDTKIIFPKGKTVSKKEYDKKLRAQMGM</sequence>
<protein>
    <submittedName>
        <fullName evidence="2">GLPGLI family protein</fullName>
    </submittedName>
</protein>
<proteinExistence type="predicted"/>
<keyword evidence="1" id="KW-0732">Signal</keyword>
<evidence type="ECO:0000313" key="3">
    <source>
        <dbReference type="Proteomes" id="UP001568894"/>
    </source>
</evidence>
<reference evidence="2 3" key="1">
    <citation type="submission" date="2023-05" db="EMBL/GenBank/DDBJ databases">
        <title>Adaptations of aquatic viruses from atmosphere-close ecosystems of the Central Arctic Ocean.</title>
        <authorList>
            <person name="Rahlff J."/>
            <person name="Holmfeldt K."/>
        </authorList>
    </citation>
    <scope>NUCLEOTIDE SEQUENCE [LARGE SCALE GENOMIC DNA]</scope>
    <source>
        <strain evidence="2 3">Arc14</strain>
    </source>
</reference>
<dbReference type="EMBL" id="JASMRN010000014">
    <property type="protein sequence ID" value="MEZ7516485.1"/>
    <property type="molecule type" value="Genomic_DNA"/>
</dbReference>
<dbReference type="Pfam" id="PF09697">
    <property type="entry name" value="Porph_ging"/>
    <property type="match status" value="1"/>
</dbReference>
<name>A0ABV4KIE0_9FLAO</name>
<dbReference type="Proteomes" id="UP001568894">
    <property type="component" value="Unassembled WGS sequence"/>
</dbReference>
<evidence type="ECO:0000256" key="1">
    <source>
        <dbReference type="SAM" id="SignalP"/>
    </source>
</evidence>